<protein>
    <recommendedName>
        <fullName evidence="6">Alcohol dehydrogenase-like C-terminal domain-containing protein</fullName>
    </recommendedName>
</protein>
<comment type="similarity">
    <text evidence="2">Belongs to the zinc-containing alcohol dehydrogenase family.</text>
</comment>
<dbReference type="InterPro" id="IPR036291">
    <property type="entry name" value="NAD(P)-bd_dom_sf"/>
</dbReference>
<dbReference type="FunFam" id="3.90.180.10:FF:000100">
    <property type="entry name" value="Putative cinnamyl alcohol dehydrogenase 6"/>
    <property type="match status" value="1"/>
</dbReference>
<name>A0A833XB22_JUGRE</name>
<sequence length="158" mass="17010">MGPVMLGLTSTSSSKKDEALEHLGAEYSFLLSSNQEQLEASLGTFDGILDTVSAIHSILPLIGLLKSHGKLVMLGAPEKPLELPIFPLLMGRKMVAGSLTGGVKEIQEMIDFAAKHNITADIEVIPIDYVNKAMERLAKGDVRYRFVIDIGNSLASSN</sequence>
<comment type="caution">
    <text evidence="7">The sequence shown here is derived from an EMBL/GenBank/DDBJ whole genome shotgun (WGS) entry which is preliminary data.</text>
</comment>
<dbReference type="GO" id="GO:0046872">
    <property type="term" value="F:metal ion binding"/>
    <property type="evidence" value="ECO:0007669"/>
    <property type="project" value="UniProtKB-KW"/>
</dbReference>
<evidence type="ECO:0000313" key="8">
    <source>
        <dbReference type="Proteomes" id="UP000619265"/>
    </source>
</evidence>
<evidence type="ECO:0000256" key="4">
    <source>
        <dbReference type="ARBA" id="ARBA00022833"/>
    </source>
</evidence>
<keyword evidence="5" id="KW-0560">Oxidoreductase</keyword>
<dbReference type="PANTHER" id="PTHR42683">
    <property type="entry name" value="ALDEHYDE REDUCTASE"/>
    <property type="match status" value="1"/>
</dbReference>
<dbReference type="Gramene" id="Jr08_18780_p1">
    <property type="protein sequence ID" value="cds.Jr08_18780_p1"/>
    <property type="gene ID" value="Jr08_18780"/>
</dbReference>
<keyword evidence="3" id="KW-0479">Metal-binding</keyword>
<dbReference type="InterPro" id="IPR013149">
    <property type="entry name" value="ADH-like_C"/>
</dbReference>
<organism evidence="7 8">
    <name type="scientific">Juglans regia</name>
    <name type="common">English walnut</name>
    <dbReference type="NCBI Taxonomy" id="51240"/>
    <lineage>
        <taxon>Eukaryota</taxon>
        <taxon>Viridiplantae</taxon>
        <taxon>Streptophyta</taxon>
        <taxon>Embryophyta</taxon>
        <taxon>Tracheophyta</taxon>
        <taxon>Spermatophyta</taxon>
        <taxon>Magnoliopsida</taxon>
        <taxon>eudicotyledons</taxon>
        <taxon>Gunneridae</taxon>
        <taxon>Pentapetalae</taxon>
        <taxon>rosids</taxon>
        <taxon>fabids</taxon>
        <taxon>Fagales</taxon>
        <taxon>Juglandaceae</taxon>
        <taxon>Juglans</taxon>
    </lineage>
</organism>
<dbReference type="Gene3D" id="3.40.50.720">
    <property type="entry name" value="NAD(P)-binding Rossmann-like Domain"/>
    <property type="match status" value="1"/>
</dbReference>
<accession>A0A833XB22</accession>
<evidence type="ECO:0000256" key="2">
    <source>
        <dbReference type="ARBA" id="ARBA00008072"/>
    </source>
</evidence>
<evidence type="ECO:0000256" key="5">
    <source>
        <dbReference type="ARBA" id="ARBA00023002"/>
    </source>
</evidence>
<evidence type="ECO:0000313" key="7">
    <source>
        <dbReference type="EMBL" id="KAF5463157.1"/>
    </source>
</evidence>
<proteinExistence type="inferred from homology"/>
<evidence type="ECO:0000256" key="1">
    <source>
        <dbReference type="ARBA" id="ARBA00001947"/>
    </source>
</evidence>
<reference evidence="7" key="2">
    <citation type="submission" date="2020-03" db="EMBL/GenBank/DDBJ databases">
        <title>Walnut 2.0.</title>
        <authorList>
            <person name="Marrano A."/>
            <person name="Britton M."/>
            <person name="Zimin A.V."/>
            <person name="Zaini P.A."/>
            <person name="Workman R."/>
            <person name="Puiu D."/>
            <person name="Bianco L."/>
            <person name="Allen B.J."/>
            <person name="Troggio M."/>
            <person name="Leslie C.A."/>
            <person name="Timp W."/>
            <person name="Dendekar A."/>
            <person name="Salzberg S.L."/>
            <person name="Neale D.B."/>
        </authorList>
    </citation>
    <scope>NUCLEOTIDE SEQUENCE</scope>
    <source>
        <tissue evidence="7">Leaves</tissue>
    </source>
</reference>
<comment type="cofactor">
    <cofactor evidence="1">
        <name>Zn(2+)</name>
        <dbReference type="ChEBI" id="CHEBI:29105"/>
    </cofactor>
</comment>
<dbReference type="Gene3D" id="3.90.180.10">
    <property type="entry name" value="Medium-chain alcohol dehydrogenases, catalytic domain"/>
    <property type="match status" value="1"/>
</dbReference>
<reference evidence="7" key="1">
    <citation type="submission" date="2015-10" db="EMBL/GenBank/DDBJ databases">
        <authorList>
            <person name="Martinez-Garcia P.J."/>
            <person name="Crepeau M.W."/>
            <person name="Puiu D."/>
            <person name="Gonzalez-Ibeas D."/>
            <person name="Whalen J."/>
            <person name="Stevens K."/>
            <person name="Paul R."/>
            <person name="Butterfield T."/>
            <person name="Britton M."/>
            <person name="Reagan R."/>
            <person name="Chakraborty S."/>
            <person name="Walawage S.L."/>
            <person name="Vasquez-Gross H.A."/>
            <person name="Cardeno C."/>
            <person name="Famula R."/>
            <person name="Pratt K."/>
            <person name="Kuruganti S."/>
            <person name="Aradhya M.K."/>
            <person name="Leslie C.A."/>
            <person name="Dandekar A.M."/>
            <person name="Salzberg S.L."/>
            <person name="Wegrzyn J.L."/>
            <person name="Langley C.H."/>
            <person name="Neale D.B."/>
        </authorList>
    </citation>
    <scope>NUCLEOTIDE SEQUENCE</scope>
    <source>
        <tissue evidence="7">Leaves</tissue>
    </source>
</reference>
<feature type="domain" description="Alcohol dehydrogenase-like C-terminal" evidence="6">
    <location>
        <begin position="10"/>
        <end position="114"/>
    </location>
</feature>
<dbReference type="SUPFAM" id="SSF51735">
    <property type="entry name" value="NAD(P)-binding Rossmann-fold domains"/>
    <property type="match status" value="1"/>
</dbReference>
<dbReference type="AlphaFoldDB" id="A0A833XB22"/>
<dbReference type="GO" id="GO:0009809">
    <property type="term" value="P:lignin biosynthetic process"/>
    <property type="evidence" value="ECO:0007669"/>
    <property type="project" value="UniProtKB-ARBA"/>
</dbReference>
<evidence type="ECO:0000256" key="3">
    <source>
        <dbReference type="ARBA" id="ARBA00022723"/>
    </source>
</evidence>
<dbReference type="Proteomes" id="UP000619265">
    <property type="component" value="Unassembled WGS sequence"/>
</dbReference>
<dbReference type="GO" id="GO:0016616">
    <property type="term" value="F:oxidoreductase activity, acting on the CH-OH group of donors, NAD or NADP as acceptor"/>
    <property type="evidence" value="ECO:0007669"/>
    <property type="project" value="InterPro"/>
</dbReference>
<dbReference type="Pfam" id="PF00107">
    <property type="entry name" value="ADH_zinc_N"/>
    <property type="match status" value="1"/>
</dbReference>
<keyword evidence="4" id="KW-0862">Zinc</keyword>
<dbReference type="InterPro" id="IPR047109">
    <property type="entry name" value="CAD-like"/>
</dbReference>
<evidence type="ECO:0000259" key="6">
    <source>
        <dbReference type="Pfam" id="PF00107"/>
    </source>
</evidence>
<gene>
    <name evidence="7" type="ORF">F2P56_019093</name>
</gene>
<dbReference type="EMBL" id="LIHL02000008">
    <property type="protein sequence ID" value="KAF5463157.1"/>
    <property type="molecule type" value="Genomic_DNA"/>
</dbReference>
<dbReference type="FunFam" id="3.40.50.720:FF:000022">
    <property type="entry name" value="Cinnamyl alcohol dehydrogenase"/>
    <property type="match status" value="1"/>
</dbReference>